<dbReference type="SUPFAM" id="SSF54534">
    <property type="entry name" value="FKBP-like"/>
    <property type="match status" value="1"/>
</dbReference>
<keyword evidence="3" id="KW-0472">Membrane</keyword>
<feature type="compositionally biased region" description="Basic and acidic residues" evidence="2">
    <location>
        <begin position="32"/>
        <end position="42"/>
    </location>
</feature>
<evidence type="ECO:0000313" key="6">
    <source>
        <dbReference type="Proteomes" id="UP000319769"/>
    </source>
</evidence>
<dbReference type="SUPFAM" id="SSF109998">
    <property type="entry name" value="Triger factor/SurA peptide-binding domain-like"/>
    <property type="match status" value="1"/>
</dbReference>
<dbReference type="InterPro" id="IPR027304">
    <property type="entry name" value="Trigger_fact/SurA_dom_sf"/>
</dbReference>
<feature type="region of interest" description="Disordered" evidence="2">
    <location>
        <begin position="1"/>
        <end position="51"/>
    </location>
</feature>
<dbReference type="PANTHER" id="PTHR47245">
    <property type="entry name" value="PEPTIDYLPROLYL ISOMERASE"/>
    <property type="match status" value="1"/>
</dbReference>
<feature type="transmembrane region" description="Helical" evidence="3">
    <location>
        <begin position="64"/>
        <end position="83"/>
    </location>
</feature>
<dbReference type="GO" id="GO:0003755">
    <property type="term" value="F:peptidyl-prolyl cis-trans isomerase activity"/>
    <property type="evidence" value="ECO:0007669"/>
    <property type="project" value="UniProtKB-KW"/>
</dbReference>
<organism evidence="5 6">
    <name type="scientific">Amycolatopsis acidicola</name>
    <dbReference type="NCBI Taxonomy" id="2596893"/>
    <lineage>
        <taxon>Bacteria</taxon>
        <taxon>Bacillati</taxon>
        <taxon>Actinomycetota</taxon>
        <taxon>Actinomycetes</taxon>
        <taxon>Pseudonocardiales</taxon>
        <taxon>Pseudonocardiaceae</taxon>
        <taxon>Amycolatopsis</taxon>
    </lineage>
</organism>
<dbReference type="Pfam" id="PF13624">
    <property type="entry name" value="SurA_N_3"/>
    <property type="match status" value="1"/>
</dbReference>
<evidence type="ECO:0000256" key="3">
    <source>
        <dbReference type="SAM" id="Phobius"/>
    </source>
</evidence>
<name>A0A5N0VIH3_9PSEU</name>
<evidence type="ECO:0000256" key="2">
    <source>
        <dbReference type="SAM" id="MobiDB-lite"/>
    </source>
</evidence>
<comment type="caution">
    <text evidence="5">The sequence shown here is derived from an EMBL/GenBank/DDBJ whole genome shotgun (WGS) entry which is preliminary data.</text>
</comment>
<dbReference type="InterPro" id="IPR050245">
    <property type="entry name" value="PrsA_foldase"/>
</dbReference>
<evidence type="ECO:0000256" key="1">
    <source>
        <dbReference type="PROSITE-ProRule" id="PRU00278"/>
    </source>
</evidence>
<evidence type="ECO:0000259" key="4">
    <source>
        <dbReference type="PROSITE" id="PS50198"/>
    </source>
</evidence>
<keyword evidence="3" id="KW-1133">Transmembrane helix</keyword>
<dbReference type="InterPro" id="IPR000297">
    <property type="entry name" value="PPIase_PpiC"/>
</dbReference>
<keyword evidence="3" id="KW-0812">Transmembrane</keyword>
<keyword evidence="1 5" id="KW-0413">Isomerase</keyword>
<proteinExistence type="predicted"/>
<feature type="region of interest" description="Disordered" evidence="2">
    <location>
        <begin position="395"/>
        <end position="419"/>
    </location>
</feature>
<accession>A0A5N0VIH3</accession>
<dbReference type="Proteomes" id="UP000319769">
    <property type="component" value="Unassembled WGS sequence"/>
</dbReference>
<dbReference type="Pfam" id="PF13145">
    <property type="entry name" value="Rotamase_2"/>
    <property type="match status" value="1"/>
</dbReference>
<dbReference type="PANTHER" id="PTHR47245:SF2">
    <property type="entry name" value="PEPTIDYL-PROLYL CIS-TRANS ISOMERASE HP_0175-RELATED"/>
    <property type="match status" value="1"/>
</dbReference>
<dbReference type="Gene3D" id="3.10.50.40">
    <property type="match status" value="1"/>
</dbReference>
<dbReference type="PROSITE" id="PS50198">
    <property type="entry name" value="PPIC_PPIASE_2"/>
    <property type="match status" value="1"/>
</dbReference>
<dbReference type="InterPro" id="IPR046357">
    <property type="entry name" value="PPIase_dom_sf"/>
</dbReference>
<protein>
    <submittedName>
        <fullName evidence="5">Parvulin peptidyl-prolyl isomerase</fullName>
    </submittedName>
</protein>
<sequence>MMSTDTEEATALGPRAEQARAKLRDALAGPEKPVEEREEPQRKRWRPRLPGWRPRLPRSRRSRVVLVALLVVALVCTGSFFWVKSGKSLLGLKSGEGVLSFLPTWLPEGVAFEYKDRQISSGELDSEVQTLRALYGVQVPTDPGQLATFRKDAAKAYAVSLILDQAALDNGIVVADKTARDTLAKFVQEKLGDGPDAYNKFVAALGDQGTTEQAVVDELKRRLAMAQLFDKVTAGLPQVTDQDVQTAFAQRKDSLGAPEKRQISNIVVGSQDDADRVLAALRSGTPFAAEAQQASLDGSTRDKGGDLGAVSRDQLEQAYGDAAFTAMPGQPFGPVQNSYGWNIGVIGQVTPPVPADFAQVKDQLRQTLEVERAVDKWRNWLGSEIADAGIRYADDYRPANPDAAPSGTPTQSGIPAGGK</sequence>
<keyword evidence="1" id="KW-0697">Rotamase</keyword>
<keyword evidence="6" id="KW-1185">Reference proteome</keyword>
<dbReference type="EMBL" id="VMNW02000003">
    <property type="protein sequence ID" value="KAA9165985.1"/>
    <property type="molecule type" value="Genomic_DNA"/>
</dbReference>
<dbReference type="OrthoDB" id="3772768at2"/>
<evidence type="ECO:0000313" key="5">
    <source>
        <dbReference type="EMBL" id="KAA9165985.1"/>
    </source>
</evidence>
<dbReference type="AlphaFoldDB" id="A0A5N0VIH3"/>
<feature type="domain" description="PpiC" evidence="4">
    <location>
        <begin position="258"/>
        <end position="343"/>
    </location>
</feature>
<reference evidence="5" key="1">
    <citation type="submission" date="2019-09" db="EMBL/GenBank/DDBJ databases">
        <authorList>
            <person name="Teo W.F.A."/>
            <person name="Duangmal K."/>
        </authorList>
    </citation>
    <scope>NUCLEOTIDE SEQUENCE [LARGE SCALE GENOMIC DNA]</scope>
    <source>
        <strain evidence="5">K81G1</strain>
    </source>
</reference>
<gene>
    <name evidence="5" type="ORF">FPZ12_003265</name>
</gene>